<dbReference type="Pfam" id="PF05016">
    <property type="entry name" value="ParE_toxin"/>
    <property type="match status" value="1"/>
</dbReference>
<reference evidence="1 2" key="1">
    <citation type="submission" date="2020-07" db="EMBL/GenBank/DDBJ databases">
        <title>Roseicoccus Jingziensis gen. nov., sp. nov., isolated from coastal seawater.</title>
        <authorList>
            <person name="Feng X."/>
        </authorList>
    </citation>
    <scope>NUCLEOTIDE SEQUENCE [LARGE SCALE GENOMIC DNA]</scope>
    <source>
        <strain evidence="1 2">N1E253</strain>
    </source>
</reference>
<evidence type="ECO:0000313" key="2">
    <source>
        <dbReference type="Proteomes" id="UP000557872"/>
    </source>
</evidence>
<keyword evidence="2" id="KW-1185">Reference proteome</keyword>
<dbReference type="InterPro" id="IPR007712">
    <property type="entry name" value="RelE/ParE_toxin"/>
</dbReference>
<dbReference type="EMBL" id="JACBAZ010000005">
    <property type="protein sequence ID" value="NWK56587.1"/>
    <property type="molecule type" value="Genomic_DNA"/>
</dbReference>
<protein>
    <submittedName>
        <fullName evidence="1">Type II toxin-antitoxin system RelE/ParE family toxin</fullName>
    </submittedName>
</protein>
<gene>
    <name evidence="1" type="ORF">HW115_13275</name>
</gene>
<name>A0A851GNH5_9BACT</name>
<dbReference type="AlphaFoldDB" id="A0A851GNH5"/>
<sequence>MLAPDCRRLSPQHLKRSPYSLVYRIEGESLLLVVAVAHSSRQPNYWEKK</sequence>
<evidence type="ECO:0000313" key="1">
    <source>
        <dbReference type="EMBL" id="NWK56587.1"/>
    </source>
</evidence>
<comment type="caution">
    <text evidence="1">The sequence shown here is derived from an EMBL/GenBank/DDBJ whole genome shotgun (WGS) entry which is preliminary data.</text>
</comment>
<accession>A0A851GNH5</accession>
<dbReference type="Proteomes" id="UP000557872">
    <property type="component" value="Unassembled WGS sequence"/>
</dbReference>
<proteinExistence type="predicted"/>
<organism evidence="1 2">
    <name type="scientific">Oceaniferula marina</name>
    <dbReference type="NCBI Taxonomy" id="2748318"/>
    <lineage>
        <taxon>Bacteria</taxon>
        <taxon>Pseudomonadati</taxon>
        <taxon>Verrucomicrobiota</taxon>
        <taxon>Verrucomicrobiia</taxon>
        <taxon>Verrucomicrobiales</taxon>
        <taxon>Verrucomicrobiaceae</taxon>
        <taxon>Oceaniferula</taxon>
    </lineage>
</organism>